<organism evidence="2 3">
    <name type="scientific">Mycena pura</name>
    <dbReference type="NCBI Taxonomy" id="153505"/>
    <lineage>
        <taxon>Eukaryota</taxon>
        <taxon>Fungi</taxon>
        <taxon>Dikarya</taxon>
        <taxon>Basidiomycota</taxon>
        <taxon>Agaricomycotina</taxon>
        <taxon>Agaricomycetes</taxon>
        <taxon>Agaricomycetidae</taxon>
        <taxon>Agaricales</taxon>
        <taxon>Marasmiineae</taxon>
        <taxon>Mycenaceae</taxon>
        <taxon>Mycena</taxon>
    </lineage>
</organism>
<keyword evidence="3" id="KW-1185">Reference proteome</keyword>
<evidence type="ECO:0000313" key="2">
    <source>
        <dbReference type="EMBL" id="KAJ7224340.1"/>
    </source>
</evidence>
<keyword evidence="1" id="KW-0175">Coiled coil</keyword>
<evidence type="ECO:0000256" key="1">
    <source>
        <dbReference type="SAM" id="Coils"/>
    </source>
</evidence>
<evidence type="ECO:0000313" key="3">
    <source>
        <dbReference type="Proteomes" id="UP001219525"/>
    </source>
</evidence>
<protein>
    <submittedName>
        <fullName evidence="2">Uncharacterized protein</fullName>
    </submittedName>
</protein>
<dbReference type="Proteomes" id="UP001219525">
    <property type="component" value="Unassembled WGS sequence"/>
</dbReference>
<proteinExistence type="predicted"/>
<dbReference type="EMBL" id="JARJCW010000005">
    <property type="protein sequence ID" value="KAJ7224340.1"/>
    <property type="molecule type" value="Genomic_DNA"/>
</dbReference>
<sequence length="171" mass="19623">MDEIQTTEAAVESAQDRIQLLLREIGQIHPRLQERLSHALNKFPLDISRKRAANDDLLAMTIEASLVKVSFMRAQALGMLYDHRSSQNPELTMRGALKGAYAKLQAEEREMEEEECKLDRELTEYQTLLDMVDGGGRGGFRQIVADFARVEKELEECKKDLRRLGWTREDS</sequence>
<reference evidence="2" key="1">
    <citation type="submission" date="2023-03" db="EMBL/GenBank/DDBJ databases">
        <title>Massive genome expansion in bonnet fungi (Mycena s.s.) driven by repeated elements and novel gene families across ecological guilds.</title>
        <authorList>
            <consortium name="Lawrence Berkeley National Laboratory"/>
            <person name="Harder C.B."/>
            <person name="Miyauchi S."/>
            <person name="Viragh M."/>
            <person name="Kuo A."/>
            <person name="Thoen E."/>
            <person name="Andreopoulos B."/>
            <person name="Lu D."/>
            <person name="Skrede I."/>
            <person name="Drula E."/>
            <person name="Henrissat B."/>
            <person name="Morin E."/>
            <person name="Kohler A."/>
            <person name="Barry K."/>
            <person name="LaButti K."/>
            <person name="Morin E."/>
            <person name="Salamov A."/>
            <person name="Lipzen A."/>
            <person name="Mereny Z."/>
            <person name="Hegedus B."/>
            <person name="Baldrian P."/>
            <person name="Stursova M."/>
            <person name="Weitz H."/>
            <person name="Taylor A."/>
            <person name="Grigoriev I.V."/>
            <person name="Nagy L.G."/>
            <person name="Martin F."/>
            <person name="Kauserud H."/>
        </authorList>
    </citation>
    <scope>NUCLEOTIDE SEQUENCE</scope>
    <source>
        <strain evidence="2">9144</strain>
    </source>
</reference>
<name>A0AAD6YN06_9AGAR</name>
<feature type="coiled-coil region" evidence="1">
    <location>
        <begin position="94"/>
        <end position="131"/>
    </location>
</feature>
<comment type="caution">
    <text evidence="2">The sequence shown here is derived from an EMBL/GenBank/DDBJ whole genome shotgun (WGS) entry which is preliminary data.</text>
</comment>
<gene>
    <name evidence="2" type="ORF">GGX14DRAFT_649756</name>
</gene>
<accession>A0AAD6YN06</accession>
<dbReference type="AlphaFoldDB" id="A0AAD6YN06"/>